<keyword evidence="3" id="KW-0560">Oxidoreductase</keyword>
<keyword evidence="4" id="KW-0812">Transmembrane</keyword>
<keyword evidence="7" id="KW-1185">Reference proteome</keyword>
<evidence type="ECO:0000256" key="3">
    <source>
        <dbReference type="ARBA" id="ARBA00023002"/>
    </source>
</evidence>
<gene>
    <name evidence="6" type="primary">LOC100829729</name>
    <name evidence="5" type="ORF">BRADI_3g44150v3</name>
</gene>
<comment type="subcellular location">
    <subcellularLocation>
        <location evidence="1">Membrane</location>
        <topology evidence="1">Single-pass type II membrane protein</topology>
    </subcellularLocation>
</comment>
<comment type="similarity">
    <text evidence="2">Belongs to the short-chain dehydrogenases/reductases (SDR) family.</text>
</comment>
<reference evidence="5 6" key="1">
    <citation type="journal article" date="2010" name="Nature">
        <title>Genome sequencing and analysis of the model grass Brachypodium distachyon.</title>
        <authorList>
            <consortium name="International Brachypodium Initiative"/>
        </authorList>
    </citation>
    <scope>NUCLEOTIDE SEQUENCE [LARGE SCALE GENOMIC DNA]</scope>
    <source>
        <strain evidence="5 6">Bd21</strain>
    </source>
</reference>
<dbReference type="PANTHER" id="PTHR43391">
    <property type="entry name" value="RETINOL DEHYDROGENASE-RELATED"/>
    <property type="match status" value="1"/>
</dbReference>
<dbReference type="Gene3D" id="3.40.50.720">
    <property type="entry name" value="NAD(P)-binding Rossmann-like Domain"/>
    <property type="match status" value="1"/>
</dbReference>
<dbReference type="Pfam" id="PF00106">
    <property type="entry name" value="adh_short"/>
    <property type="match status" value="1"/>
</dbReference>
<dbReference type="InterPro" id="IPR002347">
    <property type="entry name" value="SDR_fam"/>
</dbReference>
<dbReference type="GO" id="GO:0016491">
    <property type="term" value="F:oxidoreductase activity"/>
    <property type="evidence" value="ECO:0000318"/>
    <property type="project" value="GO_Central"/>
</dbReference>
<evidence type="ECO:0000256" key="2">
    <source>
        <dbReference type="ARBA" id="ARBA00006484"/>
    </source>
</evidence>
<dbReference type="GeneID" id="100829729"/>
<dbReference type="AlphaFoldDB" id="A0A0Q3QCS7"/>
<dbReference type="RefSeq" id="XP_003575023.1">
    <property type="nucleotide sequence ID" value="XM_003574975.4"/>
</dbReference>
<dbReference type="EMBL" id="CM000882">
    <property type="protein sequence ID" value="KQJ99593.1"/>
    <property type="molecule type" value="Genomic_DNA"/>
</dbReference>
<evidence type="ECO:0000313" key="5">
    <source>
        <dbReference type="EMBL" id="KQJ99593.1"/>
    </source>
</evidence>
<dbReference type="EnsemblPlants" id="KQJ99593">
    <property type="protein sequence ID" value="KQJ99593"/>
    <property type="gene ID" value="BRADI_3g44150v3"/>
</dbReference>
<evidence type="ECO:0000313" key="7">
    <source>
        <dbReference type="Proteomes" id="UP000008810"/>
    </source>
</evidence>
<dbReference type="PRINTS" id="PR00081">
    <property type="entry name" value="GDHRDH"/>
</dbReference>
<dbReference type="FunCoup" id="A0A0Q3QCS7">
    <property type="interactions" value="56"/>
</dbReference>
<dbReference type="Gramene" id="KQJ99593">
    <property type="protein sequence ID" value="KQJ99593"/>
    <property type="gene ID" value="BRADI_3g44150v3"/>
</dbReference>
<evidence type="ECO:0000313" key="6">
    <source>
        <dbReference type="EnsemblPlants" id="KQJ99593"/>
    </source>
</evidence>
<dbReference type="OrthoDB" id="47007at2759"/>
<dbReference type="GO" id="GO:0005829">
    <property type="term" value="C:cytosol"/>
    <property type="evidence" value="ECO:0000318"/>
    <property type="project" value="GO_Central"/>
</dbReference>
<reference evidence="5" key="2">
    <citation type="submission" date="2017-06" db="EMBL/GenBank/DDBJ databases">
        <title>WGS assembly of Brachypodium distachyon.</title>
        <authorList>
            <consortium name="The International Brachypodium Initiative"/>
            <person name="Lucas S."/>
            <person name="Harmon-Smith M."/>
            <person name="Lail K."/>
            <person name="Tice H."/>
            <person name="Grimwood J."/>
            <person name="Bruce D."/>
            <person name="Barry K."/>
            <person name="Shu S."/>
            <person name="Lindquist E."/>
            <person name="Wang M."/>
            <person name="Pitluck S."/>
            <person name="Vogel J.P."/>
            <person name="Garvin D.F."/>
            <person name="Mockler T.C."/>
            <person name="Schmutz J."/>
            <person name="Rokhsar D."/>
            <person name="Bevan M.W."/>
        </authorList>
    </citation>
    <scope>NUCLEOTIDE SEQUENCE</scope>
    <source>
        <strain evidence="5">Bd21</strain>
    </source>
</reference>
<dbReference type="STRING" id="15368.A0A0Q3QCS7"/>
<dbReference type="InterPro" id="IPR036291">
    <property type="entry name" value="NAD(P)-bd_dom_sf"/>
</dbReference>
<sequence>MDLYILFHSVVMHVIALMVVLVYIPLSIPVKLFMWAFVKPFTKEDLRGKVVLITGASSGIGEELAYQYAQKGACLALVARRKKALERVAEAARERGAPDVLVILADVSDAEESRRAVEETLAHFGKLNHLVANAGVWATGCFDEATNITAFAKMMDVNFWGSVYPTHYALPHLKASKGKLIISCSGAGTVATPRMSFYNATKAAQLRFYETLRSEFGTEVGVTILTPGYVESEITQGKAIQKDGVLAVNEETRDAQVGIFPVGRVETFCEIALDSIQKGDWYLTWPSLYRPMELIACIAPEVLNCICYQLYNTRNGGRSLAQRIAEATGVRQLYPSTLLSPGIKTE</sequence>
<dbReference type="Proteomes" id="UP000008810">
    <property type="component" value="Chromosome 3"/>
</dbReference>
<keyword evidence="4" id="KW-0472">Membrane</keyword>
<dbReference type="PANTHER" id="PTHR43391:SF37">
    <property type="entry name" value="OS02G0511100 PROTEIN"/>
    <property type="match status" value="1"/>
</dbReference>
<evidence type="ECO:0000256" key="1">
    <source>
        <dbReference type="ARBA" id="ARBA00004606"/>
    </source>
</evidence>
<proteinExistence type="inferred from homology"/>
<keyword evidence="4" id="KW-1133">Transmembrane helix</keyword>
<dbReference type="KEGG" id="bdi:100829729"/>
<protein>
    <submittedName>
        <fullName evidence="5 6">Uncharacterized protein</fullName>
    </submittedName>
</protein>
<feature type="transmembrane region" description="Helical" evidence="4">
    <location>
        <begin position="6"/>
        <end position="26"/>
    </location>
</feature>
<accession>A0A0Q3QCS7</accession>
<reference evidence="6" key="3">
    <citation type="submission" date="2018-08" db="UniProtKB">
        <authorList>
            <consortium name="EnsemblPlants"/>
        </authorList>
    </citation>
    <scope>IDENTIFICATION</scope>
    <source>
        <strain evidence="6">cv. Bd21</strain>
    </source>
</reference>
<evidence type="ECO:0000256" key="4">
    <source>
        <dbReference type="SAM" id="Phobius"/>
    </source>
</evidence>
<name>A0A0Q3QCS7_BRADI</name>
<dbReference type="SUPFAM" id="SSF51735">
    <property type="entry name" value="NAD(P)-binding Rossmann-fold domains"/>
    <property type="match status" value="1"/>
</dbReference>
<dbReference type="GO" id="GO:0016020">
    <property type="term" value="C:membrane"/>
    <property type="evidence" value="ECO:0007669"/>
    <property type="project" value="UniProtKB-SubCell"/>
</dbReference>
<organism evidence="5">
    <name type="scientific">Brachypodium distachyon</name>
    <name type="common">Purple false brome</name>
    <name type="synonym">Trachynia distachya</name>
    <dbReference type="NCBI Taxonomy" id="15368"/>
    <lineage>
        <taxon>Eukaryota</taxon>
        <taxon>Viridiplantae</taxon>
        <taxon>Streptophyta</taxon>
        <taxon>Embryophyta</taxon>
        <taxon>Tracheophyta</taxon>
        <taxon>Spermatophyta</taxon>
        <taxon>Magnoliopsida</taxon>
        <taxon>Liliopsida</taxon>
        <taxon>Poales</taxon>
        <taxon>Poaceae</taxon>
        <taxon>BOP clade</taxon>
        <taxon>Pooideae</taxon>
        <taxon>Stipodae</taxon>
        <taxon>Brachypodieae</taxon>
        <taxon>Brachypodium</taxon>
    </lineage>
</organism>